<dbReference type="EMBL" id="CACVKT020006772">
    <property type="protein sequence ID" value="CAC5403477.1"/>
    <property type="molecule type" value="Genomic_DNA"/>
</dbReference>
<name>A0A6J8D786_MYTCO</name>
<evidence type="ECO:0000313" key="2">
    <source>
        <dbReference type="Proteomes" id="UP000507470"/>
    </source>
</evidence>
<protein>
    <submittedName>
        <fullName evidence="1">Uncharacterized protein</fullName>
    </submittedName>
</protein>
<evidence type="ECO:0000313" key="1">
    <source>
        <dbReference type="EMBL" id="CAC5403477.1"/>
    </source>
</evidence>
<sequence length="176" mass="20857">MAKGVRWTYEIHFHNYDEDNRVSPSIFTDLRDFFPNKFGLILDPNQTIRTIYAYKTPLSKWQLTSFTIYHLFIVLETDQGWWSIEKDGESIIIRRSNWKSTIITENKRGSRGLRVSFVKEATGKKSIGNLLHWLCFECEVFDSYHFLFSNCKAFSKRVFDYVADNEELCWYDGAFS</sequence>
<dbReference type="OrthoDB" id="6107672at2759"/>
<organism evidence="1 2">
    <name type="scientific">Mytilus coruscus</name>
    <name type="common">Sea mussel</name>
    <dbReference type="NCBI Taxonomy" id="42192"/>
    <lineage>
        <taxon>Eukaryota</taxon>
        <taxon>Metazoa</taxon>
        <taxon>Spiralia</taxon>
        <taxon>Lophotrochozoa</taxon>
        <taxon>Mollusca</taxon>
        <taxon>Bivalvia</taxon>
        <taxon>Autobranchia</taxon>
        <taxon>Pteriomorphia</taxon>
        <taxon>Mytilida</taxon>
        <taxon>Mytiloidea</taxon>
        <taxon>Mytilidae</taxon>
        <taxon>Mytilinae</taxon>
        <taxon>Mytilus</taxon>
    </lineage>
</organism>
<dbReference type="AlphaFoldDB" id="A0A6J8D786"/>
<keyword evidence="2" id="KW-1185">Reference proteome</keyword>
<accession>A0A6J8D786</accession>
<proteinExistence type="predicted"/>
<reference evidence="1 2" key="1">
    <citation type="submission" date="2020-06" db="EMBL/GenBank/DDBJ databases">
        <authorList>
            <person name="Li R."/>
            <person name="Bekaert M."/>
        </authorList>
    </citation>
    <scope>NUCLEOTIDE SEQUENCE [LARGE SCALE GENOMIC DNA]</scope>
    <source>
        <strain evidence="2">wild</strain>
    </source>
</reference>
<dbReference type="Proteomes" id="UP000507470">
    <property type="component" value="Unassembled WGS sequence"/>
</dbReference>
<gene>
    <name evidence="1" type="ORF">MCOR_37364</name>
</gene>